<evidence type="ECO:0000313" key="1">
    <source>
        <dbReference type="EMBL" id="MDP9821676.1"/>
    </source>
</evidence>
<comment type="caution">
    <text evidence="1">The sequence shown here is derived from an EMBL/GenBank/DDBJ whole genome shotgun (WGS) entry which is preliminary data.</text>
</comment>
<accession>A0ABT9NMN2</accession>
<dbReference type="RefSeq" id="WP_306824968.1">
    <property type="nucleotide sequence ID" value="NZ_JAUSQM010000001.1"/>
</dbReference>
<evidence type="ECO:0000313" key="2">
    <source>
        <dbReference type="Proteomes" id="UP001240447"/>
    </source>
</evidence>
<dbReference type="Proteomes" id="UP001240447">
    <property type="component" value="Unassembled WGS sequence"/>
</dbReference>
<dbReference type="InterPro" id="IPR010451">
    <property type="entry name" value="Acetoacetate_decarboxylase"/>
</dbReference>
<sequence length="218" mass="23605">MDVSRPDATGAAYPPEPWDLHGRSVLSVFLVPAAEAPPAPVGVRPLRLFGRVVVAAAWVAYTEPSPLTYGELMTTVLVREGWRPRAHITHIWVDSPASMAGGRELWAIPKDLADFTLDDAAAAASAYAMSIDGTEVARTRLGRVRALPLPARLAFRLAQDGAVHRRPGLTVSPVRLRTPLGLARATWHVAPAGPIGFLTGRRPLLTLVARRFRMRFGS</sequence>
<dbReference type="EMBL" id="JAUSQM010000001">
    <property type="protein sequence ID" value="MDP9821676.1"/>
    <property type="molecule type" value="Genomic_DNA"/>
</dbReference>
<reference evidence="1 2" key="1">
    <citation type="submission" date="2023-07" db="EMBL/GenBank/DDBJ databases">
        <title>Sequencing the genomes of 1000 actinobacteria strains.</title>
        <authorList>
            <person name="Klenk H.-P."/>
        </authorList>
    </citation>
    <scope>NUCLEOTIDE SEQUENCE [LARGE SCALE GENOMIC DNA]</scope>
    <source>
        <strain evidence="1 2">GD13</strain>
    </source>
</reference>
<dbReference type="SUPFAM" id="SSF160104">
    <property type="entry name" value="Acetoacetate decarboxylase-like"/>
    <property type="match status" value="1"/>
</dbReference>
<gene>
    <name evidence="1" type="ORF">J2S59_001485</name>
</gene>
<organism evidence="1 2">
    <name type="scientific">Nocardioides massiliensis</name>
    <dbReference type="NCBI Taxonomy" id="1325935"/>
    <lineage>
        <taxon>Bacteria</taxon>
        <taxon>Bacillati</taxon>
        <taxon>Actinomycetota</taxon>
        <taxon>Actinomycetes</taxon>
        <taxon>Propionibacteriales</taxon>
        <taxon>Nocardioidaceae</taxon>
        <taxon>Nocardioides</taxon>
    </lineage>
</organism>
<name>A0ABT9NMN2_9ACTN</name>
<protein>
    <recommendedName>
        <fullName evidence="3">Acetoacetate decarboxylase</fullName>
    </recommendedName>
</protein>
<keyword evidence="2" id="KW-1185">Reference proteome</keyword>
<dbReference type="Gene3D" id="2.40.400.10">
    <property type="entry name" value="Acetoacetate decarboxylase-like"/>
    <property type="match status" value="1"/>
</dbReference>
<dbReference type="InterPro" id="IPR023375">
    <property type="entry name" value="ADC_dom_sf"/>
</dbReference>
<evidence type="ECO:0008006" key="3">
    <source>
        <dbReference type="Google" id="ProtNLM"/>
    </source>
</evidence>
<proteinExistence type="predicted"/>
<dbReference type="Pfam" id="PF06314">
    <property type="entry name" value="ADC"/>
    <property type="match status" value="1"/>
</dbReference>